<feature type="region of interest" description="Disordered" evidence="1">
    <location>
        <begin position="67"/>
        <end position="118"/>
    </location>
</feature>
<dbReference type="RefSeq" id="WP_207466944.1">
    <property type="nucleotide sequence ID" value="NZ_JAFNAW010000011.1"/>
</dbReference>
<evidence type="ECO:0000256" key="1">
    <source>
        <dbReference type="SAM" id="MobiDB-lite"/>
    </source>
</evidence>
<evidence type="ECO:0000313" key="3">
    <source>
        <dbReference type="Proteomes" id="UP001595557"/>
    </source>
</evidence>
<dbReference type="PANTHER" id="PTHR41244:SF1">
    <property type="entry name" value="GLYCOSYLTRANSFERASE"/>
    <property type="match status" value="1"/>
</dbReference>
<protein>
    <submittedName>
        <fullName evidence="2">Glycoside hydrolase family 99-like domain-containing protein</fullName>
    </submittedName>
</protein>
<name>A0ABV7IDA1_9RHOB</name>
<dbReference type="CDD" id="cd11579">
    <property type="entry name" value="Glyco_tran_WbsX"/>
    <property type="match status" value="1"/>
</dbReference>
<dbReference type="Gene3D" id="3.20.20.80">
    <property type="entry name" value="Glycosidases"/>
    <property type="match status" value="1"/>
</dbReference>
<dbReference type="PANTHER" id="PTHR41244">
    <property type="entry name" value="RHAMNAN SYNTHESIS F"/>
    <property type="match status" value="1"/>
</dbReference>
<dbReference type="Pfam" id="PF14307">
    <property type="entry name" value="Glyco_tran_WbsX"/>
    <property type="match status" value="1"/>
</dbReference>
<sequence>MPVTIKRHERVDVRVSYPHAPEKAGFLATINSGLLESGAPVSLAGFDVRYGGLRIPFADSLRELADAAQPQAPGEGKAQPTPPGQPDMEIGGATPDSVATAPSDAEAPVVEQPASVRHPDTHLIDELFDAEFYLSGFAADQRPSDPASHYLTEGWLQGRDPTPWFSSWHYLSMNPDIAAAKMNPFLHYCIAGHLEGRLLPKLGRQAEGDVFAAHSFAVSPGPHFEEFDPTIAVGRRKRAKVLAYYLPQFHTVEVNDESWGKGFTEWRNLPRALPRFTGHVQPRIPRDLGCYDLSEGDVMRRQIEMAKAAGIHGFCFYHYWFDGQRVLEKPMERLLADPSLDFPFCLMWANENWTRTWDGSDKEIILAQNYREEDDGAFIDDLARHMKDPRYVRVGDRPLFFIYRPGQIPDASTTVQKWRDLMRSRHGLNPVIMMAQGFGDLDPRKYGLDGAIEFPPHKICQNLPPINAQVQMLDSKYVGGIFSYDAAVDRSVSETSADFPLIRTITPTWDNEARRPGRGMVLHGSTPAKFEAWADQMLEFARRNPVHGEQFLCVNAWNEWLKARFLNPMCTTGPLT</sequence>
<accession>A0ABV7IDA1</accession>
<reference evidence="3" key="1">
    <citation type="journal article" date="2019" name="Int. J. Syst. Evol. Microbiol.">
        <title>The Global Catalogue of Microorganisms (GCM) 10K type strain sequencing project: providing services to taxonomists for standard genome sequencing and annotation.</title>
        <authorList>
            <consortium name="The Broad Institute Genomics Platform"/>
            <consortium name="The Broad Institute Genome Sequencing Center for Infectious Disease"/>
            <person name="Wu L."/>
            <person name="Ma J."/>
        </authorList>
    </citation>
    <scope>NUCLEOTIDE SEQUENCE [LARGE SCALE GENOMIC DNA]</scope>
    <source>
        <strain evidence="3">KCTC 52239</strain>
    </source>
</reference>
<organism evidence="2 3">
    <name type="scientific">Paracoccus fontiphilus</name>
    <dbReference type="NCBI Taxonomy" id="1815556"/>
    <lineage>
        <taxon>Bacteria</taxon>
        <taxon>Pseudomonadati</taxon>
        <taxon>Pseudomonadota</taxon>
        <taxon>Alphaproteobacteria</taxon>
        <taxon>Rhodobacterales</taxon>
        <taxon>Paracoccaceae</taxon>
        <taxon>Paracoccus</taxon>
    </lineage>
</organism>
<gene>
    <name evidence="2" type="ORF">ACFOD7_00325</name>
</gene>
<dbReference type="EMBL" id="JBHRTE010000002">
    <property type="protein sequence ID" value="MFC3166492.1"/>
    <property type="molecule type" value="Genomic_DNA"/>
</dbReference>
<dbReference type="Proteomes" id="UP001595557">
    <property type="component" value="Unassembled WGS sequence"/>
</dbReference>
<keyword evidence="3" id="KW-1185">Reference proteome</keyword>
<proteinExistence type="predicted"/>
<dbReference type="InterPro" id="IPR032719">
    <property type="entry name" value="WbsX"/>
</dbReference>
<evidence type="ECO:0000313" key="2">
    <source>
        <dbReference type="EMBL" id="MFC3166492.1"/>
    </source>
</evidence>
<comment type="caution">
    <text evidence="2">The sequence shown here is derived from an EMBL/GenBank/DDBJ whole genome shotgun (WGS) entry which is preliminary data.</text>
</comment>